<dbReference type="Gene3D" id="3.40.50.300">
    <property type="entry name" value="P-loop containing nucleotide triphosphate hydrolases"/>
    <property type="match status" value="1"/>
</dbReference>
<evidence type="ECO:0000259" key="2">
    <source>
        <dbReference type="Pfam" id="PF13175"/>
    </source>
</evidence>
<keyword evidence="4" id="KW-0614">Plasmid</keyword>
<proteinExistence type="predicted"/>
<feature type="domain" description="DUF3696" evidence="1">
    <location>
        <begin position="404"/>
        <end position="454"/>
    </location>
</feature>
<evidence type="ECO:0000313" key="4">
    <source>
        <dbReference type="EMBL" id="QHH87621.1"/>
    </source>
</evidence>
<protein>
    <submittedName>
        <fullName evidence="3">DUF3696 domain-containing protein</fullName>
    </submittedName>
</protein>
<dbReference type="PANTHER" id="PTHR43581:SF2">
    <property type="entry name" value="EXCINUCLEASE ATPASE SUBUNIT"/>
    <property type="match status" value="1"/>
</dbReference>
<dbReference type="EMBL" id="FWZB01000033">
    <property type="protein sequence ID" value="SMD86226.1"/>
    <property type="molecule type" value="Genomic_DNA"/>
</dbReference>
<dbReference type="EMBL" id="CP041978">
    <property type="protein sequence ID" value="QHH87621.1"/>
    <property type="molecule type" value="Genomic_DNA"/>
</dbReference>
<dbReference type="Proteomes" id="UP000464796">
    <property type="component" value="Plasmid unnamed1"/>
</dbReference>
<name>A0A6I6YW20_9BACI</name>
<reference evidence="5" key="1">
    <citation type="submission" date="2017-04" db="EMBL/GenBank/DDBJ databases">
        <authorList>
            <person name="Afonso C.L."/>
            <person name="Miller P.J."/>
            <person name="Scott M.A."/>
            <person name="Spackman E."/>
            <person name="Goraichik I."/>
            <person name="Dimitrov K.M."/>
            <person name="Suarez D.L."/>
            <person name="Swayne D.E."/>
        </authorList>
    </citation>
    <scope>NUCLEOTIDE SEQUENCE [LARGE SCALE GENOMIC DNA]</scope>
    <source>
        <strain evidence="5">16-00191</strain>
    </source>
</reference>
<dbReference type="InterPro" id="IPR041685">
    <property type="entry name" value="AAA_GajA/Old/RecF-like"/>
</dbReference>
<dbReference type="InterPro" id="IPR014592">
    <property type="entry name" value="P-loop_UCP034888"/>
</dbReference>
<dbReference type="InterPro" id="IPR022532">
    <property type="entry name" value="DUF3696"/>
</dbReference>
<sequence>MERFRLKRIKGFIDSEEIELKPLTFIIGQNSSGKSSIMRFPLVLKQTFLDDSMAPLLLYGKTIDYGNFEDVVFEHDRNESIEFELIIDRKELNRFSPYVRNRFLRFFSGLEKFKLNVCILQDEYGVLKIKKFILSDIDINHGEVFSLNLIGDSESYEVKGIIQTSFKIKAEKFVFDKFIPDFKILPLDVKDDDDEQVMAFRYLFMELIRYLNFYASNIFYIGPFRKTPERSYRYRENAVNYVGHDGEFAPAILGQDIRKGKQLINQVSNWLSKNLNHRIDVEDLIGSEYGGRTDLFRLMVTDEITGQKNNLIDVGHGLSQLIPIVVQTFLHQSKTSYDAKRSLAKLHIIEQPELHLHPSAQACLIDLFIEGTRENYGFKNKFLVETHSEHMIIRLRRYIVEGKINPEEVAIYYTEKLKSKNHNIIRKLKIDEFGNISNWPEGFFEEDYNEVLKLRSSLHEKQGGSKIPW</sequence>
<dbReference type="Pfam" id="PF12476">
    <property type="entry name" value="DUF3696"/>
    <property type="match status" value="1"/>
</dbReference>
<evidence type="ECO:0000313" key="5">
    <source>
        <dbReference type="EMBL" id="SMD86226.1"/>
    </source>
</evidence>
<dbReference type="Proteomes" id="UP001174229">
    <property type="component" value="Unassembled WGS sequence"/>
</dbReference>
<evidence type="ECO:0000259" key="1">
    <source>
        <dbReference type="Pfam" id="PF12476"/>
    </source>
</evidence>
<keyword evidence="7" id="KW-1185">Reference proteome</keyword>
<reference evidence="3" key="4">
    <citation type="submission" date="2022-11" db="EMBL/GenBank/DDBJ databases">
        <title>WGS-based characterization of Bacillus cereus isolated from food &amp; feed additives.</title>
        <authorList>
            <person name="Bogaerts B."/>
            <person name="Fraiture M.-A."/>
            <person name="Roosens N.H.C."/>
            <person name="De Keersmaecker S.C.J."/>
            <person name="Vanneste K."/>
        </authorList>
    </citation>
    <scope>NUCLEOTIDE SEQUENCE</scope>
    <source>
        <strain evidence="3">74.2</strain>
    </source>
</reference>
<dbReference type="PANTHER" id="PTHR43581">
    <property type="entry name" value="ATP/GTP PHOSPHATASE"/>
    <property type="match status" value="1"/>
</dbReference>
<evidence type="ECO:0000313" key="7">
    <source>
        <dbReference type="Proteomes" id="UP000464796"/>
    </source>
</evidence>
<feature type="domain" description="Endonuclease GajA/Old nuclease/RecF-like AAA" evidence="2">
    <location>
        <begin position="269"/>
        <end position="392"/>
    </location>
</feature>
<reference evidence="4 7" key="3">
    <citation type="submission" date="2019-07" db="EMBL/GenBank/DDBJ databases">
        <authorList>
            <person name="Yu W.S."/>
            <person name="Cheong H.-M."/>
            <person name="Choi Y."/>
            <person name="Hwang K.J."/>
            <person name="Jung K."/>
            <person name="Lee S."/>
            <person name="Choi C."/>
        </authorList>
    </citation>
    <scope>NUCLEOTIDE SEQUENCE [LARGE SCALE GENOMIC DNA]</scope>
    <source>
        <strain evidence="4 7">NCCP 15909</strain>
        <plasmid evidence="4 7">unnamed1</plasmid>
    </source>
</reference>
<gene>
    <name evidence="5" type="ORF">BACERE00191_01601</name>
    <name evidence="4" type="ORF">FPL01_01185</name>
    <name evidence="3" type="ORF">OWO78_21385</name>
</gene>
<dbReference type="AlphaFoldDB" id="A0A6I6YW20"/>
<organism evidence="5 6">
    <name type="scientific">Bacillus pacificus</name>
    <dbReference type="NCBI Taxonomy" id="2026187"/>
    <lineage>
        <taxon>Bacteria</taxon>
        <taxon>Bacillati</taxon>
        <taxon>Bacillota</taxon>
        <taxon>Bacilli</taxon>
        <taxon>Bacillales</taxon>
        <taxon>Bacillaceae</taxon>
        <taxon>Bacillus</taxon>
        <taxon>Bacillus cereus group</taxon>
    </lineage>
</organism>
<dbReference type="RefSeq" id="WP_046648605.1">
    <property type="nucleotide sequence ID" value="NZ_CP086329.1"/>
</dbReference>
<dbReference type="Proteomes" id="UP000194499">
    <property type="component" value="Unassembled WGS sequence"/>
</dbReference>
<evidence type="ECO:0000313" key="6">
    <source>
        <dbReference type="Proteomes" id="UP000194499"/>
    </source>
</evidence>
<reference evidence="6" key="2">
    <citation type="submission" date="2017-04" db="EMBL/GenBank/DDBJ databases">
        <authorList>
            <person name="Criscuolo A."/>
        </authorList>
    </citation>
    <scope>NUCLEOTIDE SEQUENCE [LARGE SCALE GENOMIC DNA]</scope>
</reference>
<evidence type="ECO:0000313" key="3">
    <source>
        <dbReference type="EMBL" id="MDK7393934.1"/>
    </source>
</evidence>
<dbReference type="Pfam" id="PF13175">
    <property type="entry name" value="AAA_15"/>
    <property type="match status" value="1"/>
</dbReference>
<geneLocation type="plasmid" evidence="4 7">
    <name>unnamed1</name>
</geneLocation>
<dbReference type="InterPro" id="IPR051396">
    <property type="entry name" value="Bact_Antivir_Def_Nuclease"/>
</dbReference>
<dbReference type="GeneID" id="69534757"/>
<accession>A0A6I6YW20</accession>
<dbReference type="EMBL" id="JAPNPE010000011">
    <property type="protein sequence ID" value="MDK7393934.1"/>
    <property type="molecule type" value="Genomic_DNA"/>
</dbReference>
<dbReference type="InterPro" id="IPR027417">
    <property type="entry name" value="P-loop_NTPase"/>
</dbReference>
<dbReference type="SUPFAM" id="SSF52540">
    <property type="entry name" value="P-loop containing nucleoside triphosphate hydrolases"/>
    <property type="match status" value="1"/>
</dbReference>
<dbReference type="PIRSF" id="PIRSF034888">
    <property type="entry name" value="P-loop_UCP034888"/>
    <property type="match status" value="1"/>
</dbReference>